<proteinExistence type="predicted"/>
<evidence type="ECO:0000313" key="2">
    <source>
        <dbReference type="Proteomes" id="UP000653305"/>
    </source>
</evidence>
<dbReference type="AlphaFoldDB" id="A0A830CV23"/>
<comment type="caution">
    <text evidence="1">The sequence shown here is derived from an EMBL/GenBank/DDBJ whole genome shotgun (WGS) entry which is preliminary data.</text>
</comment>
<dbReference type="Pfam" id="PF03004">
    <property type="entry name" value="Transposase_24"/>
    <property type="match status" value="1"/>
</dbReference>
<protein>
    <submittedName>
        <fullName evidence="1">Uncharacterized protein</fullName>
    </submittedName>
</protein>
<gene>
    <name evidence="1" type="ORF">PHJA_002584700</name>
</gene>
<organism evidence="1 2">
    <name type="scientific">Phtheirospermum japonicum</name>
    <dbReference type="NCBI Taxonomy" id="374723"/>
    <lineage>
        <taxon>Eukaryota</taxon>
        <taxon>Viridiplantae</taxon>
        <taxon>Streptophyta</taxon>
        <taxon>Embryophyta</taxon>
        <taxon>Tracheophyta</taxon>
        <taxon>Spermatophyta</taxon>
        <taxon>Magnoliopsida</taxon>
        <taxon>eudicotyledons</taxon>
        <taxon>Gunneridae</taxon>
        <taxon>Pentapetalae</taxon>
        <taxon>asterids</taxon>
        <taxon>lamiids</taxon>
        <taxon>Lamiales</taxon>
        <taxon>Orobanchaceae</taxon>
        <taxon>Orobanchaceae incertae sedis</taxon>
        <taxon>Phtheirospermum</taxon>
    </lineage>
</organism>
<dbReference type="Proteomes" id="UP000653305">
    <property type="component" value="Unassembled WGS sequence"/>
</dbReference>
<dbReference type="EMBL" id="BMAC01000940">
    <property type="protein sequence ID" value="GFQ04408.1"/>
    <property type="molecule type" value="Genomic_DNA"/>
</dbReference>
<dbReference type="InterPro" id="IPR004252">
    <property type="entry name" value="Probable_transposase_24"/>
</dbReference>
<reference evidence="1" key="1">
    <citation type="submission" date="2020-07" db="EMBL/GenBank/DDBJ databases">
        <title>Ethylene signaling mediates host invasion by parasitic plants.</title>
        <authorList>
            <person name="Yoshida S."/>
        </authorList>
    </citation>
    <scope>NUCLEOTIDE SEQUENCE</scope>
    <source>
        <strain evidence="1">Okayama</strain>
    </source>
</reference>
<keyword evidence="2" id="KW-1185">Reference proteome</keyword>
<accession>A0A830CV23</accession>
<evidence type="ECO:0000313" key="1">
    <source>
        <dbReference type="EMBL" id="GFQ04408.1"/>
    </source>
</evidence>
<name>A0A830CV23_9LAMI</name>
<sequence length="163" mass="18168">MQREEHGKDPTMVDTFIITHMRKDGTYVHEKSKRIAADVESRISATKEAGEEADVTKIFVGAVDGLKKQCLYGTGSLKHKYVDLCSTSSSLATSHVESAALRTQVEQLTQQQYSVGKFYHRAIYQQIFSVVCDGVCDVDVSGSASLNDHYRDPCSRCRNQLND</sequence>